<keyword evidence="1" id="KW-0732">Signal</keyword>
<protein>
    <submittedName>
        <fullName evidence="2">Uncharacterized protein</fullName>
    </submittedName>
</protein>
<feature type="signal peptide" evidence="1">
    <location>
        <begin position="1"/>
        <end position="35"/>
    </location>
</feature>
<evidence type="ECO:0000256" key="1">
    <source>
        <dbReference type="SAM" id="SignalP"/>
    </source>
</evidence>
<dbReference type="EMBL" id="JARBJD010000043">
    <property type="protein sequence ID" value="KAK2957857.1"/>
    <property type="molecule type" value="Genomic_DNA"/>
</dbReference>
<evidence type="ECO:0000313" key="2">
    <source>
        <dbReference type="EMBL" id="KAK2957857.1"/>
    </source>
</evidence>
<evidence type="ECO:0000313" key="3">
    <source>
        <dbReference type="Proteomes" id="UP001281761"/>
    </source>
</evidence>
<dbReference type="Proteomes" id="UP001281761">
    <property type="component" value="Unassembled WGS sequence"/>
</dbReference>
<keyword evidence="3" id="KW-1185">Reference proteome</keyword>
<organism evidence="2 3">
    <name type="scientific">Blattamonas nauphoetae</name>
    <dbReference type="NCBI Taxonomy" id="2049346"/>
    <lineage>
        <taxon>Eukaryota</taxon>
        <taxon>Metamonada</taxon>
        <taxon>Preaxostyla</taxon>
        <taxon>Oxymonadida</taxon>
        <taxon>Blattamonas</taxon>
    </lineage>
</organism>
<name>A0ABQ9Y292_9EUKA</name>
<reference evidence="2 3" key="1">
    <citation type="journal article" date="2022" name="bioRxiv">
        <title>Genomics of Preaxostyla Flagellates Illuminates Evolutionary Transitions and the Path Towards Mitochondrial Loss.</title>
        <authorList>
            <person name="Novak L.V.F."/>
            <person name="Treitli S.C."/>
            <person name="Pyrih J."/>
            <person name="Halakuc P."/>
            <person name="Pipaliya S.V."/>
            <person name="Vacek V."/>
            <person name="Brzon O."/>
            <person name="Soukal P."/>
            <person name="Eme L."/>
            <person name="Dacks J.B."/>
            <person name="Karnkowska A."/>
            <person name="Elias M."/>
            <person name="Hampl V."/>
        </authorList>
    </citation>
    <scope>NUCLEOTIDE SEQUENCE [LARGE SCALE GENOMIC DNA]</scope>
    <source>
        <strain evidence="2">NAU3</strain>
        <tissue evidence="2">Gut</tissue>
    </source>
</reference>
<proteinExistence type="predicted"/>
<accession>A0ABQ9Y292</accession>
<sequence>MPFPNTHAVLMSSKCAPIVTSLLLSFRLRIALVKAEYPFNNALQDRAVQFLKSLKPKWSFDHDYADNLITNLVPSSAGSPSGFVESILTLLSSPCSTVITAALSFLFNITTSSSFGIRCRVVVSDLISNVLATVQTHTLPIQANEKMFRRLVLIIDSSIYLASPGSLRELGITTVVDQLNHREMIFQKAVIPSSQFVTFLISNRYVLNGDLFNLFMHLLCQLLLIGPFHRPTLEFVLASPIVMAITSCLSFIENHHHLETSLLSIKQSLREWKTEGPEVAQSGKRMMQALFSEGFEHTLEQMLKIDEGDGNGEWVVGECLKISKLLGSNVDWW</sequence>
<feature type="chain" id="PRO_5045948662" evidence="1">
    <location>
        <begin position="36"/>
        <end position="333"/>
    </location>
</feature>
<gene>
    <name evidence="2" type="ORF">BLNAU_7291</name>
</gene>
<comment type="caution">
    <text evidence="2">The sequence shown here is derived from an EMBL/GenBank/DDBJ whole genome shotgun (WGS) entry which is preliminary data.</text>
</comment>